<organism evidence="2 3">
    <name type="scientific">Streptomyces liliiviolaceus</name>
    <dbReference type="NCBI Taxonomy" id="2823109"/>
    <lineage>
        <taxon>Bacteria</taxon>
        <taxon>Bacillati</taxon>
        <taxon>Actinomycetota</taxon>
        <taxon>Actinomycetes</taxon>
        <taxon>Kitasatosporales</taxon>
        <taxon>Streptomycetaceae</taxon>
        <taxon>Streptomyces</taxon>
    </lineage>
</organism>
<keyword evidence="3" id="KW-1185">Reference proteome</keyword>
<feature type="compositionally biased region" description="Basic and acidic residues" evidence="1">
    <location>
        <begin position="1"/>
        <end position="16"/>
    </location>
</feature>
<protein>
    <submittedName>
        <fullName evidence="2">Uncharacterized protein</fullName>
    </submittedName>
</protein>
<proteinExistence type="predicted"/>
<dbReference type="Proteomes" id="UP000677413">
    <property type="component" value="Unassembled WGS sequence"/>
</dbReference>
<evidence type="ECO:0000256" key="1">
    <source>
        <dbReference type="SAM" id="MobiDB-lite"/>
    </source>
</evidence>
<name>A0A940XWR5_9ACTN</name>
<evidence type="ECO:0000313" key="3">
    <source>
        <dbReference type="Proteomes" id="UP000677413"/>
    </source>
</evidence>
<gene>
    <name evidence="2" type="ORF">J8N05_25550</name>
</gene>
<dbReference type="EMBL" id="JAGPYQ010000001">
    <property type="protein sequence ID" value="MBQ0851536.1"/>
    <property type="molecule type" value="Genomic_DNA"/>
</dbReference>
<feature type="region of interest" description="Disordered" evidence="1">
    <location>
        <begin position="1"/>
        <end position="20"/>
    </location>
</feature>
<dbReference type="AlphaFoldDB" id="A0A940XWR5"/>
<evidence type="ECO:0000313" key="2">
    <source>
        <dbReference type="EMBL" id="MBQ0851536.1"/>
    </source>
</evidence>
<accession>A0A940XWR5</accession>
<sequence length="162" mass="17774">MERTSRAVSEEQDPLRESAAPIVTEPVPDLQLQMLVRLVGQDPQAALPITLFIGGGLLYGDLISHKAWKTDWARSLRGVDGPGAHLLERFPEQVDEAVSDKQGRPVPQRLPQWIHLRDATSVVAAGGPVVMPLWRGRLTDVSGWSLGKPDSSLGETEDSRRL</sequence>
<comment type="caution">
    <text evidence="2">The sequence shown here is derived from an EMBL/GenBank/DDBJ whole genome shotgun (WGS) entry which is preliminary data.</text>
</comment>
<reference evidence="2 3" key="1">
    <citation type="submission" date="2021-04" db="EMBL/GenBank/DDBJ databases">
        <authorList>
            <person name="Tang X."/>
            <person name="Zhou X."/>
            <person name="Chen X."/>
            <person name="Cernava T."/>
            <person name="Zhang C."/>
        </authorList>
    </citation>
    <scope>NUCLEOTIDE SEQUENCE [LARGE SCALE GENOMIC DNA]</scope>
    <source>
        <strain evidence="2 3">BH-SS-21</strain>
    </source>
</reference>